<dbReference type="Gene3D" id="1.20.58.320">
    <property type="entry name" value="TPR-like"/>
    <property type="match status" value="1"/>
</dbReference>
<dbReference type="Proteomes" id="UP000662572">
    <property type="component" value="Unassembled WGS sequence"/>
</dbReference>
<reference evidence="1" key="2">
    <citation type="submission" date="2020-09" db="EMBL/GenBank/DDBJ databases">
        <authorList>
            <person name="Sun Q."/>
            <person name="Kim S."/>
        </authorList>
    </citation>
    <scope>NUCLEOTIDE SEQUENCE</scope>
    <source>
        <strain evidence="1">KCTC 32296</strain>
    </source>
</reference>
<evidence type="ECO:0000313" key="1">
    <source>
        <dbReference type="EMBL" id="GGZ20706.1"/>
    </source>
</evidence>
<name>A0A918PTG9_9CAUL</name>
<proteinExistence type="predicted"/>
<evidence type="ECO:0000313" key="2">
    <source>
        <dbReference type="Proteomes" id="UP000662572"/>
    </source>
</evidence>
<comment type="caution">
    <text evidence="1">The sequence shown here is derived from an EMBL/GenBank/DDBJ whole genome shotgun (WGS) entry which is preliminary data.</text>
</comment>
<dbReference type="SUPFAM" id="SSF48452">
    <property type="entry name" value="TPR-like"/>
    <property type="match status" value="1"/>
</dbReference>
<dbReference type="RefSeq" id="WP_308429892.1">
    <property type="nucleotide sequence ID" value="NZ_BMZB01000001.1"/>
</dbReference>
<organism evidence="1 2">
    <name type="scientific">Asticcacaulis endophyticus</name>
    <dbReference type="NCBI Taxonomy" id="1395890"/>
    <lineage>
        <taxon>Bacteria</taxon>
        <taxon>Pseudomonadati</taxon>
        <taxon>Pseudomonadota</taxon>
        <taxon>Alphaproteobacteria</taxon>
        <taxon>Caulobacterales</taxon>
        <taxon>Caulobacteraceae</taxon>
        <taxon>Asticcacaulis</taxon>
    </lineage>
</organism>
<dbReference type="Gene3D" id="1.25.40.10">
    <property type="entry name" value="Tetratricopeptide repeat domain"/>
    <property type="match status" value="1"/>
</dbReference>
<protein>
    <recommendedName>
        <fullName evidence="3">DUF924 domain-containing protein</fullName>
    </recommendedName>
</protein>
<sequence length="140" mass="15355">MKAAARTLDDWTQTAEGALELLILLDQLPRNAFRGTAHMFATDPLARTVADTAIAAGQDMEIEPLLRGFIYLPFMHSEDLADQECSVRLNEPLGGDSLAYAIEHRDIIVRFGRFPHRNAVLGRETTPEEAAFLADGGFAG</sequence>
<accession>A0A918PTG9</accession>
<dbReference type="Pfam" id="PF06041">
    <property type="entry name" value="DUF924"/>
    <property type="match status" value="1"/>
</dbReference>
<dbReference type="InterPro" id="IPR011990">
    <property type="entry name" value="TPR-like_helical_dom_sf"/>
</dbReference>
<dbReference type="InterPro" id="IPR010323">
    <property type="entry name" value="DUF924"/>
</dbReference>
<dbReference type="AlphaFoldDB" id="A0A918PTG9"/>
<evidence type="ECO:0008006" key="3">
    <source>
        <dbReference type="Google" id="ProtNLM"/>
    </source>
</evidence>
<reference evidence="1" key="1">
    <citation type="journal article" date="2014" name="Int. J. Syst. Evol. Microbiol.">
        <title>Complete genome sequence of Corynebacterium casei LMG S-19264T (=DSM 44701T), isolated from a smear-ripened cheese.</title>
        <authorList>
            <consortium name="US DOE Joint Genome Institute (JGI-PGF)"/>
            <person name="Walter F."/>
            <person name="Albersmeier A."/>
            <person name="Kalinowski J."/>
            <person name="Ruckert C."/>
        </authorList>
    </citation>
    <scope>NUCLEOTIDE SEQUENCE</scope>
    <source>
        <strain evidence="1">KCTC 32296</strain>
    </source>
</reference>
<dbReference type="EMBL" id="BMZB01000001">
    <property type="protein sequence ID" value="GGZ20706.1"/>
    <property type="molecule type" value="Genomic_DNA"/>
</dbReference>
<gene>
    <name evidence="1" type="ORF">GCM10011273_01640</name>
</gene>
<keyword evidence="2" id="KW-1185">Reference proteome</keyword>